<evidence type="ECO:0000313" key="2">
    <source>
        <dbReference type="EMBL" id="PNM67736.1"/>
    </source>
</evidence>
<keyword evidence="3" id="KW-1185">Reference proteome</keyword>
<evidence type="ECO:0000313" key="3">
    <source>
        <dbReference type="Proteomes" id="UP000054370"/>
    </source>
</evidence>
<dbReference type="EMBL" id="LOSH02000004">
    <property type="protein sequence ID" value="PNM67736.1"/>
    <property type="molecule type" value="Genomic_DNA"/>
</dbReference>
<organism evidence="2 3">
    <name type="scientific">Vibrio vulnificus</name>
    <dbReference type="NCBI Taxonomy" id="672"/>
    <lineage>
        <taxon>Bacteria</taxon>
        <taxon>Pseudomonadati</taxon>
        <taxon>Pseudomonadota</taxon>
        <taxon>Gammaproteobacteria</taxon>
        <taxon>Vibrionales</taxon>
        <taxon>Vibrionaceae</taxon>
        <taxon>Vibrio</taxon>
    </lineage>
</organism>
<keyword evidence="1" id="KW-0732">Signal</keyword>
<feature type="chain" id="PRO_5046562092" evidence="1">
    <location>
        <begin position="18"/>
        <end position="114"/>
    </location>
</feature>
<dbReference type="RefSeq" id="WP_025818896.1">
    <property type="nucleotide sequence ID" value="NZ_CP012739.1"/>
</dbReference>
<protein>
    <submittedName>
        <fullName evidence="2">Uncharacterized protein</fullName>
    </submittedName>
</protein>
<dbReference type="Proteomes" id="UP000054370">
    <property type="component" value="Unassembled WGS sequence"/>
</dbReference>
<evidence type="ECO:0000256" key="1">
    <source>
        <dbReference type="SAM" id="SignalP"/>
    </source>
</evidence>
<proteinExistence type="predicted"/>
<gene>
    <name evidence="2" type="ORF">AL548_016590</name>
</gene>
<reference evidence="2" key="1">
    <citation type="submission" date="2017-12" db="EMBL/GenBank/DDBJ databases">
        <title>FDA dAtabase for Regulatory Grade micrObial Sequences (FDA-ARGOS): Supporting development and validation of Infectious Disease Dx tests.</title>
        <authorList>
            <person name="Hoffmann M."/>
            <person name="Allard M."/>
            <person name="Evans P."/>
            <person name="Brown E."/>
            <person name="Tallon L.J."/>
            <person name="Sadzewicz L."/>
            <person name="Sengamalay N."/>
            <person name="Ott S."/>
            <person name="Godinez A."/>
            <person name="Nagaraj S."/>
            <person name="Vavikolanu K."/>
            <person name="Aluvathingal J."/>
            <person name="Nadendla S."/>
            <person name="Hobson J."/>
            <person name="Sichtig H."/>
        </authorList>
    </citation>
    <scope>NUCLEOTIDE SEQUENCE [LARGE SCALE GENOMIC DNA]</scope>
    <source>
        <strain evidence="2">FDAARGOS_118</strain>
    </source>
</reference>
<accession>A0ABX4WWN5</accession>
<feature type="signal peptide" evidence="1">
    <location>
        <begin position="1"/>
        <end position="17"/>
    </location>
</feature>
<comment type="caution">
    <text evidence="2">The sequence shown here is derived from an EMBL/GenBank/DDBJ whole genome shotgun (WGS) entry which is preliminary data.</text>
</comment>
<name>A0ABX4WWN5_VIBVL</name>
<sequence>MKICMMLLFLFSSSVLGQTFRTDNFELEFHNECGEGEVTCEKVRVFFSLIGIETKQEALGKSIHSLCADGITPCRFLGYEFRSDGVRYIVYESGVLSVVDDSGNELLLEQGAWE</sequence>